<evidence type="ECO:0000313" key="10">
    <source>
        <dbReference type="EMBL" id="GIZ52904.1"/>
    </source>
</evidence>
<comment type="pathway">
    <text evidence="2 8">Purine metabolism; IMP biosynthesis via de novo pathway; 5-formamido-1-(5-phospho-D-ribosyl)imidazole-4-carboxamide from 5-amino-1-(5-phospho-D-ribosyl)imidazole-4-carboxamide (10-formyl THF route): step 1/1.</text>
</comment>
<dbReference type="SMART" id="SM00798">
    <property type="entry name" value="AICARFT_IMPCHas"/>
    <property type="match status" value="1"/>
</dbReference>
<comment type="similarity">
    <text evidence="3 8">Belongs to the PurH family.</text>
</comment>
<dbReference type="SUPFAM" id="SSF53927">
    <property type="entry name" value="Cytidine deaminase-like"/>
    <property type="match status" value="1"/>
</dbReference>
<dbReference type="NCBIfam" id="TIGR00355">
    <property type="entry name" value="purH"/>
    <property type="match status" value="1"/>
</dbReference>
<feature type="domain" description="MGS-like" evidence="9">
    <location>
        <begin position="14"/>
        <end position="165"/>
    </location>
</feature>
<proteinExistence type="inferred from homology"/>
<evidence type="ECO:0000256" key="1">
    <source>
        <dbReference type="ARBA" id="ARBA00004844"/>
    </source>
</evidence>
<dbReference type="InterPro" id="IPR016193">
    <property type="entry name" value="Cytidine_deaminase-like"/>
</dbReference>
<comment type="catalytic activity">
    <reaction evidence="8">
        <text>IMP + H2O = 5-formamido-1-(5-phospho-D-ribosyl)imidazole-4-carboxamide</text>
        <dbReference type="Rhea" id="RHEA:18445"/>
        <dbReference type="ChEBI" id="CHEBI:15377"/>
        <dbReference type="ChEBI" id="CHEBI:58053"/>
        <dbReference type="ChEBI" id="CHEBI:58467"/>
        <dbReference type="EC" id="3.5.4.10"/>
    </reaction>
</comment>
<dbReference type="InterPro" id="IPR002695">
    <property type="entry name" value="PurH-like"/>
</dbReference>
<reference evidence="10 11" key="1">
    <citation type="journal article" date="2022" name="Int. J. Syst. Evol. Microbiol.">
        <title>Noviherbaspirillum aridicola sp. nov., isolated from an arid soil in Pakistan.</title>
        <authorList>
            <person name="Khan I.U."/>
            <person name="Saqib M."/>
            <person name="Amin A."/>
            <person name="Hussain F."/>
            <person name="Li L."/>
            <person name="Liu Y.H."/>
            <person name="Fang B.Z."/>
            <person name="Ahmed I."/>
            <person name="Li W.J."/>
        </authorList>
    </citation>
    <scope>NUCLEOTIDE SEQUENCE [LARGE SCALE GENOMIC DNA]</scope>
    <source>
        <strain evidence="10 11">NCCP-691</strain>
    </source>
</reference>
<protein>
    <recommendedName>
        <fullName evidence="8">Bifunctional purine biosynthesis protein PurH</fullName>
    </recommendedName>
    <domain>
        <recommendedName>
            <fullName evidence="8">Phosphoribosylaminoimidazolecarboxamide formyltransferase</fullName>
            <ecNumber evidence="8">2.1.2.3</ecNumber>
        </recommendedName>
        <alternativeName>
            <fullName evidence="8">AICAR transformylase</fullName>
        </alternativeName>
    </domain>
    <domain>
        <recommendedName>
            <fullName evidence="8">IMP cyclohydrolase</fullName>
            <ecNumber evidence="8">3.5.4.10</ecNumber>
        </recommendedName>
        <alternativeName>
            <fullName evidence="8">ATIC</fullName>
        </alternativeName>
        <alternativeName>
            <fullName evidence="8">IMP synthase</fullName>
        </alternativeName>
        <alternativeName>
            <fullName evidence="8">Inosinicase</fullName>
        </alternativeName>
    </domain>
</protein>
<dbReference type="EC" id="3.5.4.10" evidence="8"/>
<evidence type="ECO:0000256" key="3">
    <source>
        <dbReference type="ARBA" id="ARBA00007667"/>
    </source>
</evidence>
<dbReference type="Gene3D" id="3.40.50.1380">
    <property type="entry name" value="Methylglyoxal synthase-like domain"/>
    <property type="match status" value="1"/>
</dbReference>
<name>A0ABQ4Q6P3_9BURK</name>
<dbReference type="Proteomes" id="UP000887222">
    <property type="component" value="Unassembled WGS sequence"/>
</dbReference>
<organism evidence="10 11">
    <name type="scientific">Noviherbaspirillum aridicola</name>
    <dbReference type="NCBI Taxonomy" id="2849687"/>
    <lineage>
        <taxon>Bacteria</taxon>
        <taxon>Pseudomonadati</taxon>
        <taxon>Pseudomonadota</taxon>
        <taxon>Betaproteobacteria</taxon>
        <taxon>Burkholderiales</taxon>
        <taxon>Oxalobacteraceae</taxon>
        <taxon>Noviherbaspirillum</taxon>
    </lineage>
</organism>
<keyword evidence="4 8" id="KW-0808">Transferase</keyword>
<comment type="domain">
    <text evidence="8">The IMP cyclohydrolase activity resides in the N-terminal region.</text>
</comment>
<dbReference type="InterPro" id="IPR024051">
    <property type="entry name" value="AICAR_Tfase_dup_dom_sf"/>
</dbReference>
<comment type="pathway">
    <text evidence="1 8">Purine metabolism; IMP biosynthesis via de novo pathway; IMP from 5-formamido-1-(5-phospho-D-ribosyl)imidazole-4-carboxamide: step 1/1.</text>
</comment>
<keyword evidence="11" id="KW-1185">Reference proteome</keyword>
<dbReference type="SUPFAM" id="SSF52335">
    <property type="entry name" value="Methylglyoxal synthase-like"/>
    <property type="match status" value="1"/>
</dbReference>
<dbReference type="PROSITE" id="PS51855">
    <property type="entry name" value="MGS"/>
    <property type="match status" value="1"/>
</dbReference>
<keyword evidence="7 8" id="KW-0511">Multifunctional enzyme</keyword>
<dbReference type="PANTHER" id="PTHR11692">
    <property type="entry name" value="BIFUNCTIONAL PURINE BIOSYNTHESIS PROTEIN PURH"/>
    <property type="match status" value="1"/>
</dbReference>
<dbReference type="NCBIfam" id="NF002049">
    <property type="entry name" value="PRK00881.1"/>
    <property type="match status" value="1"/>
</dbReference>
<evidence type="ECO:0000256" key="6">
    <source>
        <dbReference type="ARBA" id="ARBA00022801"/>
    </source>
</evidence>
<evidence type="ECO:0000256" key="4">
    <source>
        <dbReference type="ARBA" id="ARBA00022679"/>
    </source>
</evidence>
<dbReference type="PIRSF" id="PIRSF000414">
    <property type="entry name" value="AICARFT_IMPCHas"/>
    <property type="match status" value="1"/>
</dbReference>
<comment type="caution">
    <text evidence="10">The sequence shown here is derived from an EMBL/GenBank/DDBJ whole genome shotgun (WGS) entry which is preliminary data.</text>
</comment>
<dbReference type="InterPro" id="IPR011607">
    <property type="entry name" value="MGS-like_dom"/>
</dbReference>
<dbReference type="Gene3D" id="3.40.140.20">
    <property type="match status" value="2"/>
</dbReference>
<sequence>MYSQASGLQHLRYPSLRTFIMIKQALISVSDKTGVLDFAKALAAQGVNILSTGGTAKLLADNGVKVTEVADYTGFPEMLDGRVKTLHPKVHGGILARRDLPEHVAALEKHGIPTIDMVVVNLYPFQQTVAREQCSLEDAIENIDIGGPTMLRSSAKNHRDVVVVCDPADYGRVLDEMKANGGEVSYDTKFALATKVFAHTAQYDGAITNYLTSLGAEREHASRSAYPQTLNLHFEKVQEMRYGENPHQSAAFYRDLAPVAGSLANYRQLQGKELSYNNIADADAAWECVKTFDVPACVIIKHANPCGVAVAASPLEAYDKAFKTDPTSAFGGIIAFNRELDGKAAEAVARQFVEVLIAPAFTAEARQVFAAKQNVRLLEIPLDTAVNAYDVKRVGGGLLVQSPDAKNVMPAELKVVTRKQPTPQQLEDLMFAWRVAKFVKSNAIVFCAGGMTLGVGAGQMSRIDSARIASIKAQNAGLSLTGSAVASDAFFPFRDGLDVVVDAGATCVIHPGGSMRDQEVIDAADERGVVMLFTGTRHFRH</sequence>
<dbReference type="Pfam" id="PF02142">
    <property type="entry name" value="MGS"/>
    <property type="match status" value="1"/>
</dbReference>
<evidence type="ECO:0000259" key="9">
    <source>
        <dbReference type="PROSITE" id="PS51855"/>
    </source>
</evidence>
<evidence type="ECO:0000256" key="7">
    <source>
        <dbReference type="ARBA" id="ARBA00023268"/>
    </source>
</evidence>
<evidence type="ECO:0000313" key="11">
    <source>
        <dbReference type="Proteomes" id="UP000887222"/>
    </source>
</evidence>
<keyword evidence="5 8" id="KW-0658">Purine biosynthesis</keyword>
<evidence type="ECO:0000256" key="5">
    <source>
        <dbReference type="ARBA" id="ARBA00022755"/>
    </source>
</evidence>
<comment type="catalytic activity">
    <reaction evidence="8">
        <text>(6R)-10-formyltetrahydrofolate + 5-amino-1-(5-phospho-beta-D-ribosyl)imidazole-4-carboxamide = 5-formamido-1-(5-phospho-D-ribosyl)imidazole-4-carboxamide + (6S)-5,6,7,8-tetrahydrofolate</text>
        <dbReference type="Rhea" id="RHEA:22192"/>
        <dbReference type="ChEBI" id="CHEBI:57453"/>
        <dbReference type="ChEBI" id="CHEBI:58467"/>
        <dbReference type="ChEBI" id="CHEBI:58475"/>
        <dbReference type="ChEBI" id="CHEBI:195366"/>
        <dbReference type="EC" id="2.1.2.3"/>
    </reaction>
</comment>
<dbReference type="HAMAP" id="MF_00139">
    <property type="entry name" value="PurH"/>
    <property type="match status" value="1"/>
</dbReference>
<evidence type="ECO:0000256" key="8">
    <source>
        <dbReference type="HAMAP-Rule" id="MF_00139"/>
    </source>
</evidence>
<dbReference type="InterPro" id="IPR036914">
    <property type="entry name" value="MGS-like_dom_sf"/>
</dbReference>
<dbReference type="EMBL" id="BPMK01000013">
    <property type="protein sequence ID" value="GIZ52904.1"/>
    <property type="molecule type" value="Genomic_DNA"/>
</dbReference>
<dbReference type="SMART" id="SM00851">
    <property type="entry name" value="MGS"/>
    <property type="match status" value="1"/>
</dbReference>
<dbReference type="EC" id="2.1.2.3" evidence="8"/>
<accession>A0ABQ4Q6P3</accession>
<keyword evidence="6 8" id="KW-0378">Hydrolase</keyword>
<gene>
    <name evidence="8 10" type="primary">purH</name>
    <name evidence="10" type="ORF">NCCP691_29180</name>
</gene>
<dbReference type="Pfam" id="PF01808">
    <property type="entry name" value="AICARFT_IMPCHas"/>
    <property type="match status" value="1"/>
</dbReference>
<evidence type="ECO:0000256" key="2">
    <source>
        <dbReference type="ARBA" id="ARBA00004954"/>
    </source>
</evidence>
<dbReference type="PANTHER" id="PTHR11692:SF0">
    <property type="entry name" value="BIFUNCTIONAL PURINE BIOSYNTHESIS PROTEIN ATIC"/>
    <property type="match status" value="1"/>
</dbReference>
<dbReference type="CDD" id="cd01421">
    <property type="entry name" value="IMPCH"/>
    <property type="match status" value="1"/>
</dbReference>